<dbReference type="InterPro" id="IPR001232">
    <property type="entry name" value="SKP1-like"/>
</dbReference>
<dbReference type="InterPro" id="IPR036296">
    <property type="entry name" value="SKP1-like_dim_sf"/>
</dbReference>
<dbReference type="Gene3D" id="3.30.710.10">
    <property type="entry name" value="Potassium Channel Kv1.1, Chain A"/>
    <property type="match status" value="1"/>
</dbReference>
<gene>
    <name evidence="7" type="ORF">URODEC1_LOCUS90838</name>
</gene>
<dbReference type="CDD" id="cd18322">
    <property type="entry name" value="BTB_POZ_SKP1"/>
    <property type="match status" value="1"/>
</dbReference>
<name>A0ABC9E1U8_9POAL</name>
<evidence type="ECO:0000313" key="8">
    <source>
        <dbReference type="Proteomes" id="UP001497457"/>
    </source>
</evidence>
<dbReference type="EMBL" id="OZ075145">
    <property type="protein sequence ID" value="CAL5049131.1"/>
    <property type="molecule type" value="Genomic_DNA"/>
</dbReference>
<feature type="domain" description="SKP1 component POZ" evidence="6">
    <location>
        <begin position="14"/>
        <end position="73"/>
    </location>
</feature>
<reference evidence="8" key="1">
    <citation type="submission" date="2024-06" db="EMBL/GenBank/DDBJ databases">
        <authorList>
            <person name="Ryan C."/>
        </authorList>
    </citation>
    <scope>NUCLEOTIDE SEQUENCE [LARGE SCALE GENOMIC DNA]</scope>
</reference>
<sequence>MNFAESSKAGNGMKKVTLISSDNERFEVSEAAASLSHVIRSAIAHSSTDGGIPLYNVTGEVLARVLEYCNKHAAAGSKQMSGAATASFDEEAAAGSSGTSNNVEEEELKSFDEAFVDVDQSVLYDLLVAAEFLEVNGLRDPACQKAADMIRGKTTEEIRKTFGIQNDFIWEEEEEEEENQWVMF</sequence>
<dbReference type="SUPFAM" id="SSF81382">
    <property type="entry name" value="Skp1 dimerisation domain-like"/>
    <property type="match status" value="1"/>
</dbReference>
<comment type="similarity">
    <text evidence="2 4">Belongs to the SKP1 family.</text>
</comment>
<evidence type="ECO:0000259" key="6">
    <source>
        <dbReference type="Pfam" id="PF03931"/>
    </source>
</evidence>
<dbReference type="InterPro" id="IPR016073">
    <property type="entry name" value="Skp1_comp_POZ"/>
</dbReference>
<comment type="pathway">
    <text evidence="1 4">Protein modification; protein ubiquitination.</text>
</comment>
<comment type="function">
    <text evidence="4">Involved in ubiquitination and subsequent proteasomal degradation of target proteins. Together with CUL1, RBX1 and a F-box protein, it forms a SCF E3 ubiquitin ligase complex. The functional specificity of this complex depends on the type of F-box protein. In the SCF complex, it serves as an adapter that links the F-box protein to CUL1.</text>
</comment>
<dbReference type="InterPro" id="IPR016072">
    <property type="entry name" value="Skp1_comp_dimer"/>
</dbReference>
<comment type="subunit">
    <text evidence="4">Part of a SCF (SKP1-cullin-F-box) protein ligase complex.</text>
</comment>
<feature type="domain" description="SKP1 component dimerisation" evidence="5">
    <location>
        <begin position="137"/>
        <end position="181"/>
    </location>
</feature>
<reference evidence="7 8" key="2">
    <citation type="submission" date="2024-10" db="EMBL/GenBank/DDBJ databases">
        <authorList>
            <person name="Ryan C."/>
        </authorList>
    </citation>
    <scope>NUCLEOTIDE SEQUENCE [LARGE SCALE GENOMIC DNA]</scope>
</reference>
<dbReference type="Pfam" id="PF01466">
    <property type="entry name" value="Skp1"/>
    <property type="match status" value="1"/>
</dbReference>
<protein>
    <recommendedName>
        <fullName evidence="4">SKP1-like protein</fullName>
    </recommendedName>
</protein>
<proteinExistence type="inferred from homology"/>
<dbReference type="SMART" id="SM00512">
    <property type="entry name" value="Skp1"/>
    <property type="match status" value="1"/>
</dbReference>
<evidence type="ECO:0000313" key="7">
    <source>
        <dbReference type="EMBL" id="CAL5049131.1"/>
    </source>
</evidence>
<evidence type="ECO:0000256" key="2">
    <source>
        <dbReference type="ARBA" id="ARBA00009993"/>
    </source>
</evidence>
<dbReference type="Pfam" id="PF03931">
    <property type="entry name" value="Skp1_POZ"/>
    <property type="match status" value="1"/>
</dbReference>
<accession>A0ABC9E1U8</accession>
<keyword evidence="8" id="KW-1185">Reference proteome</keyword>
<dbReference type="PIRSF" id="PIRSF028729">
    <property type="entry name" value="E3_ubiquit_lig_SCF_Skp"/>
    <property type="match status" value="1"/>
</dbReference>
<keyword evidence="3 4" id="KW-0833">Ubl conjugation pathway</keyword>
<organism evidence="7 8">
    <name type="scientific">Urochloa decumbens</name>
    <dbReference type="NCBI Taxonomy" id="240449"/>
    <lineage>
        <taxon>Eukaryota</taxon>
        <taxon>Viridiplantae</taxon>
        <taxon>Streptophyta</taxon>
        <taxon>Embryophyta</taxon>
        <taxon>Tracheophyta</taxon>
        <taxon>Spermatophyta</taxon>
        <taxon>Magnoliopsida</taxon>
        <taxon>Liliopsida</taxon>
        <taxon>Poales</taxon>
        <taxon>Poaceae</taxon>
        <taxon>PACMAD clade</taxon>
        <taxon>Panicoideae</taxon>
        <taxon>Panicodae</taxon>
        <taxon>Paniceae</taxon>
        <taxon>Melinidinae</taxon>
        <taxon>Urochloa</taxon>
    </lineage>
</organism>
<dbReference type="Proteomes" id="UP001497457">
    <property type="component" value="Chromosome 35b"/>
</dbReference>
<dbReference type="InterPro" id="IPR016897">
    <property type="entry name" value="SKP1"/>
</dbReference>
<dbReference type="PANTHER" id="PTHR11165">
    <property type="entry name" value="SKP1"/>
    <property type="match status" value="1"/>
</dbReference>
<evidence type="ECO:0000256" key="1">
    <source>
        <dbReference type="ARBA" id="ARBA00004906"/>
    </source>
</evidence>
<dbReference type="SUPFAM" id="SSF54695">
    <property type="entry name" value="POZ domain"/>
    <property type="match status" value="1"/>
</dbReference>
<evidence type="ECO:0000256" key="3">
    <source>
        <dbReference type="ARBA" id="ARBA00022786"/>
    </source>
</evidence>
<dbReference type="InterPro" id="IPR011333">
    <property type="entry name" value="SKP1/BTB/POZ_sf"/>
</dbReference>
<evidence type="ECO:0000259" key="5">
    <source>
        <dbReference type="Pfam" id="PF01466"/>
    </source>
</evidence>
<dbReference type="GO" id="GO:0016567">
    <property type="term" value="P:protein ubiquitination"/>
    <property type="evidence" value="ECO:0007669"/>
    <property type="project" value="UniProtKB-UniRule"/>
</dbReference>
<dbReference type="GO" id="GO:0009867">
    <property type="term" value="P:jasmonic acid mediated signaling pathway"/>
    <property type="evidence" value="ECO:0007669"/>
    <property type="project" value="UniProtKB-ARBA"/>
</dbReference>
<evidence type="ECO:0000256" key="4">
    <source>
        <dbReference type="PIRNR" id="PIRNR028729"/>
    </source>
</evidence>
<dbReference type="AlphaFoldDB" id="A0ABC9E1U8"/>